<dbReference type="Proteomes" id="UP000271889">
    <property type="component" value="Unassembled WGS sequence"/>
</dbReference>
<accession>A0A3P6RH38</accession>
<organism evidence="2 3">
    <name type="scientific">Cylicostephanus goldi</name>
    <name type="common">Nematode worm</name>
    <dbReference type="NCBI Taxonomy" id="71465"/>
    <lineage>
        <taxon>Eukaryota</taxon>
        <taxon>Metazoa</taxon>
        <taxon>Ecdysozoa</taxon>
        <taxon>Nematoda</taxon>
        <taxon>Chromadorea</taxon>
        <taxon>Rhabditida</taxon>
        <taxon>Rhabditina</taxon>
        <taxon>Rhabditomorpha</taxon>
        <taxon>Strongyloidea</taxon>
        <taxon>Strongylidae</taxon>
        <taxon>Cylicostephanus</taxon>
    </lineage>
</organism>
<keyword evidence="3" id="KW-1185">Reference proteome</keyword>
<feature type="chain" id="PRO_5018093423" evidence="1">
    <location>
        <begin position="17"/>
        <end position="84"/>
    </location>
</feature>
<dbReference type="OrthoDB" id="5873843at2759"/>
<evidence type="ECO:0000313" key="3">
    <source>
        <dbReference type="Proteomes" id="UP000271889"/>
    </source>
</evidence>
<name>A0A3P6RH38_CYLGO</name>
<dbReference type="EMBL" id="UYRV01013636">
    <property type="protein sequence ID" value="VDK59739.1"/>
    <property type="molecule type" value="Genomic_DNA"/>
</dbReference>
<reference evidence="2 3" key="1">
    <citation type="submission" date="2018-11" db="EMBL/GenBank/DDBJ databases">
        <authorList>
            <consortium name="Pathogen Informatics"/>
        </authorList>
    </citation>
    <scope>NUCLEOTIDE SEQUENCE [LARGE SCALE GENOMIC DNA]</scope>
</reference>
<evidence type="ECO:0000313" key="2">
    <source>
        <dbReference type="EMBL" id="VDK59739.1"/>
    </source>
</evidence>
<feature type="signal peptide" evidence="1">
    <location>
        <begin position="1"/>
        <end position="16"/>
    </location>
</feature>
<proteinExistence type="predicted"/>
<protein>
    <submittedName>
        <fullName evidence="2">Uncharacterized protein</fullName>
    </submittedName>
</protein>
<evidence type="ECO:0000256" key="1">
    <source>
        <dbReference type="SAM" id="SignalP"/>
    </source>
</evidence>
<dbReference type="AlphaFoldDB" id="A0A3P6RH38"/>
<keyword evidence="1" id="KW-0732">Signal</keyword>
<gene>
    <name evidence="2" type="ORF">CGOC_LOCUS4769</name>
</gene>
<sequence>MRRLALVLFLTAATYAELTSSELNKHARAILNDCTNCHIVKVLKERPEILKKVKSGITVLPATMRPHAVQAFQQWTNHILEVRA</sequence>